<dbReference type="Pfam" id="PF13350">
    <property type="entry name" value="Y_phosphatase3"/>
    <property type="match status" value="1"/>
</dbReference>
<feature type="domain" description="Tyrosine specific protein phosphatases" evidence="2">
    <location>
        <begin position="100"/>
        <end position="174"/>
    </location>
</feature>
<comment type="caution">
    <text evidence="3">The sequence shown here is derived from an EMBL/GenBank/DDBJ whole genome shotgun (WGS) entry which is preliminary data.</text>
</comment>
<dbReference type="Proteomes" id="UP000663802">
    <property type="component" value="Unassembled WGS sequence"/>
</dbReference>
<evidence type="ECO:0000313" key="4">
    <source>
        <dbReference type="Proteomes" id="UP000663802"/>
    </source>
</evidence>
<evidence type="ECO:0000259" key="2">
    <source>
        <dbReference type="PROSITE" id="PS50056"/>
    </source>
</evidence>
<dbReference type="InterPro" id="IPR000387">
    <property type="entry name" value="Tyr_Pase_dom"/>
</dbReference>
<dbReference type="PROSITE" id="PS50056">
    <property type="entry name" value="TYR_PHOSPHATASE_2"/>
    <property type="match status" value="1"/>
</dbReference>
<reference evidence="3 4" key="1">
    <citation type="journal article" date="2021" name="Int. J. Syst. Evol. Microbiol.">
        <title>Clostridium zeae sp. nov., isolated from corn silage.</title>
        <authorList>
            <person name="Kobayashi H."/>
            <person name="Tanizawa Y."/>
            <person name="Yagura M."/>
            <person name="Sakamoto M."/>
            <person name="Ohkuma M."/>
            <person name="Tohno M."/>
        </authorList>
    </citation>
    <scope>NUCLEOTIDE SEQUENCE [LARGE SCALE GENOMIC DNA]</scope>
    <source>
        <strain evidence="3 4">CSC2</strain>
    </source>
</reference>
<dbReference type="RefSeq" id="WP_206871512.1">
    <property type="nucleotide sequence ID" value="NZ_BMBA01000004.1"/>
</dbReference>
<dbReference type="PANTHER" id="PTHR31126">
    <property type="entry name" value="TYROSINE-PROTEIN PHOSPHATASE"/>
    <property type="match status" value="1"/>
</dbReference>
<dbReference type="InterPro" id="IPR029021">
    <property type="entry name" value="Prot-tyrosine_phosphatase-like"/>
</dbReference>
<accession>A0ABQ1EEU4</accession>
<keyword evidence="4" id="KW-1185">Reference proteome</keyword>
<dbReference type="InterPro" id="IPR026893">
    <property type="entry name" value="Tyr/Ser_Pase_IphP-type"/>
</dbReference>
<dbReference type="Gene3D" id="3.90.190.10">
    <property type="entry name" value="Protein tyrosine phosphatase superfamily"/>
    <property type="match status" value="1"/>
</dbReference>
<protein>
    <submittedName>
        <fullName evidence="3">Protein-tyrosine-phosphatase</fullName>
    </submittedName>
</protein>
<evidence type="ECO:0000313" key="3">
    <source>
        <dbReference type="EMBL" id="GFZ33281.1"/>
    </source>
</evidence>
<organism evidence="3 4">
    <name type="scientific">Clostridium zeae</name>
    <dbReference type="NCBI Taxonomy" id="2759022"/>
    <lineage>
        <taxon>Bacteria</taxon>
        <taxon>Bacillati</taxon>
        <taxon>Bacillota</taxon>
        <taxon>Clostridia</taxon>
        <taxon>Eubacteriales</taxon>
        <taxon>Clostridiaceae</taxon>
        <taxon>Clostridium</taxon>
    </lineage>
</organism>
<sequence>MRRFLLSSTLNTRDLGGYPIDCRRATTYKTFIRSDVPYKLSDADIQLLLLNNIATIVDLRSDDEAQSKPCAFKDHNNFQYYHSKIHGDGYLPASVEEVPISYFEMVDEQNTILNTMRLFSKAKGGVLYHCTAGKDRTGVISALLLLLAGVSITDILVDYQISQVYLNSMLQQYSRSNKNVDINIITPKMEYMEKFLDMFFEKYNSVEEYFSKIGLEDSEVMVIKEKLIGVY</sequence>
<dbReference type="EMBL" id="BMBA01000004">
    <property type="protein sequence ID" value="GFZ33281.1"/>
    <property type="molecule type" value="Genomic_DNA"/>
</dbReference>
<evidence type="ECO:0000256" key="1">
    <source>
        <dbReference type="ARBA" id="ARBA00009580"/>
    </source>
</evidence>
<proteinExistence type="inferred from homology"/>
<gene>
    <name evidence="3" type="ORF">CSC2_38070</name>
</gene>
<dbReference type="PANTHER" id="PTHR31126:SF1">
    <property type="entry name" value="TYROSINE SPECIFIC PROTEIN PHOSPHATASES DOMAIN-CONTAINING PROTEIN"/>
    <property type="match status" value="1"/>
</dbReference>
<name>A0ABQ1EEU4_9CLOT</name>
<dbReference type="SUPFAM" id="SSF52799">
    <property type="entry name" value="(Phosphotyrosine protein) phosphatases II"/>
    <property type="match status" value="1"/>
</dbReference>
<comment type="similarity">
    <text evidence="1">Belongs to the protein-tyrosine phosphatase family.</text>
</comment>